<sequence length="110" mass="13319">MYKKDKLFHTESLYKELNILDVNGLFHKNICYHIHKYKDNLIQYTEHNYSLRQKNANLPRPHSSKGKKTIKYLGIKIFNQLPEDIKNEQKKTIFKILVKNWLFKNKITLQ</sequence>
<dbReference type="EMBL" id="HBUF01343839">
    <property type="protein sequence ID" value="CAG6707135.1"/>
    <property type="molecule type" value="Transcribed_RNA"/>
</dbReference>
<evidence type="ECO:0000313" key="1">
    <source>
        <dbReference type="EMBL" id="CAG6707137.1"/>
    </source>
</evidence>
<dbReference type="EMBL" id="HBUF01343842">
    <property type="protein sequence ID" value="CAG6707138.1"/>
    <property type="molecule type" value="Transcribed_RNA"/>
</dbReference>
<dbReference type="EMBL" id="HBUF01343837">
    <property type="protein sequence ID" value="CAG6707133.1"/>
    <property type="molecule type" value="Transcribed_RNA"/>
</dbReference>
<dbReference type="AlphaFoldDB" id="A0A8D8UM53"/>
<accession>A0A8D8UM53</accession>
<organism evidence="1">
    <name type="scientific">Cacopsylla melanoneura</name>
    <dbReference type="NCBI Taxonomy" id="428564"/>
    <lineage>
        <taxon>Eukaryota</taxon>
        <taxon>Metazoa</taxon>
        <taxon>Ecdysozoa</taxon>
        <taxon>Arthropoda</taxon>
        <taxon>Hexapoda</taxon>
        <taxon>Insecta</taxon>
        <taxon>Pterygota</taxon>
        <taxon>Neoptera</taxon>
        <taxon>Paraneoptera</taxon>
        <taxon>Hemiptera</taxon>
        <taxon>Sternorrhyncha</taxon>
        <taxon>Psylloidea</taxon>
        <taxon>Psyllidae</taxon>
        <taxon>Psyllinae</taxon>
        <taxon>Cacopsylla</taxon>
    </lineage>
</organism>
<reference evidence="1" key="1">
    <citation type="submission" date="2021-05" db="EMBL/GenBank/DDBJ databases">
        <authorList>
            <person name="Alioto T."/>
            <person name="Alioto T."/>
            <person name="Gomez Garrido J."/>
        </authorList>
    </citation>
    <scope>NUCLEOTIDE SEQUENCE</scope>
</reference>
<dbReference type="EMBL" id="HBUF01343840">
    <property type="protein sequence ID" value="CAG6707136.1"/>
    <property type="molecule type" value="Transcribed_RNA"/>
</dbReference>
<dbReference type="EMBL" id="HBUF01343841">
    <property type="protein sequence ID" value="CAG6707137.1"/>
    <property type="molecule type" value="Transcribed_RNA"/>
</dbReference>
<dbReference type="EMBL" id="HBUF01343838">
    <property type="protein sequence ID" value="CAG6707134.1"/>
    <property type="molecule type" value="Transcribed_RNA"/>
</dbReference>
<proteinExistence type="predicted"/>
<name>A0A8D8UM53_9HEMI</name>
<protein>
    <submittedName>
        <fullName evidence="1">Uncharacterized protein</fullName>
    </submittedName>
</protein>